<dbReference type="WBParaSite" id="PDA_v2.g4695.t1">
    <property type="protein sequence ID" value="PDA_v2.g4695.t1"/>
    <property type="gene ID" value="PDA_v2.g4695"/>
</dbReference>
<dbReference type="GO" id="GO:0016540">
    <property type="term" value="P:protein autoprocessing"/>
    <property type="evidence" value="ECO:0007669"/>
    <property type="project" value="InterPro"/>
</dbReference>
<dbReference type="PROSITE" id="PS50817">
    <property type="entry name" value="INTEIN_N_TER"/>
    <property type="match status" value="1"/>
</dbReference>
<dbReference type="PANTHER" id="PTHR46706:SF12">
    <property type="entry name" value="PROTEIN QUA-1-RELATED"/>
    <property type="match status" value="1"/>
</dbReference>
<dbReference type="InterPro" id="IPR003587">
    <property type="entry name" value="Hint_dom_N"/>
</dbReference>
<dbReference type="InterPro" id="IPR036844">
    <property type="entry name" value="Hint_dom_sf"/>
</dbReference>
<accession>A0A914QM60</accession>
<reference evidence="5" key="1">
    <citation type="submission" date="2022-11" db="UniProtKB">
        <authorList>
            <consortium name="WormBaseParasite"/>
        </authorList>
    </citation>
    <scope>IDENTIFICATION</scope>
</reference>
<keyword evidence="4" id="KW-1185">Reference proteome</keyword>
<dbReference type="Gene3D" id="2.170.16.10">
    <property type="entry name" value="Hedgehog/Intein (Hint) domain"/>
    <property type="match status" value="1"/>
</dbReference>
<feature type="domain" description="Hint" evidence="3">
    <location>
        <begin position="329"/>
        <end position="438"/>
    </location>
</feature>
<evidence type="ECO:0000259" key="3">
    <source>
        <dbReference type="SMART" id="SM00306"/>
    </source>
</evidence>
<evidence type="ECO:0000259" key="2">
    <source>
        <dbReference type="SMART" id="SM00305"/>
    </source>
</evidence>
<dbReference type="InterPro" id="IPR052140">
    <property type="entry name" value="Dev_Signal_Hedgehog-like"/>
</dbReference>
<dbReference type="SMART" id="SM00306">
    <property type="entry name" value="HintN"/>
    <property type="match status" value="1"/>
</dbReference>
<evidence type="ECO:0000313" key="4">
    <source>
        <dbReference type="Proteomes" id="UP000887578"/>
    </source>
</evidence>
<evidence type="ECO:0000256" key="1">
    <source>
        <dbReference type="ARBA" id="ARBA00022473"/>
    </source>
</evidence>
<sequence>MKDAKFQSVVDLTTNEEFINGGDVYLKGKLIGFDYISNIIKFETDHGTMYELYINRMFCQKLTDLDIEDLPRRPIQRISNTEKVFFEVVEEDENPAKKYLDDQKLKIYQAPLVETQNVNNVEELENINNNNVAPQEPAQPVIEQSNNALDGDAGVGAGAAVRIVTGTQLGADIPITQTAAANAIGCTVVTVTCASVNPNEQISLNWAGQGISQGTTIGTGSVTETLTCNNAGQLILNEQNAGIVDQAVCVSRGMSKPKRMELRVRLLYSINLFEMGKSAIPFQPTTSIFFLPPPLPPPPPPLQPVPPPAQPVPPSSYYPVVGGGSLLHYLCFSADTLVTTLDGTKKRMDDLKINDWILSGNSENGNLGFSKVSSWIHKKPNLKAEFIKFNLKKGQHLKITKMHYIFKGNCKSKNGSLENLQMVFAQNVSIHDCLYTLNSKNELIKTQISSIEMVQEKGIYAPLTETGTIIVNDIFASCYSNVDAKHLQFSLPSFTEFMKYISSLFYSGHISSSPPLKSFSNEYDLMPGFKFLATILKDVLPNKY</sequence>
<protein>
    <submittedName>
        <fullName evidence="5">Ig-like domain-containing protein</fullName>
    </submittedName>
</protein>
<dbReference type="AlphaFoldDB" id="A0A914QM60"/>
<name>A0A914QM60_9BILA</name>
<organism evidence="4 5">
    <name type="scientific">Panagrolaimus davidi</name>
    <dbReference type="NCBI Taxonomy" id="227884"/>
    <lineage>
        <taxon>Eukaryota</taxon>
        <taxon>Metazoa</taxon>
        <taxon>Ecdysozoa</taxon>
        <taxon>Nematoda</taxon>
        <taxon>Chromadorea</taxon>
        <taxon>Rhabditida</taxon>
        <taxon>Tylenchina</taxon>
        <taxon>Panagrolaimomorpha</taxon>
        <taxon>Panagrolaimoidea</taxon>
        <taxon>Panagrolaimidae</taxon>
        <taxon>Panagrolaimus</taxon>
    </lineage>
</organism>
<dbReference type="Proteomes" id="UP000887578">
    <property type="component" value="Unplaced"/>
</dbReference>
<dbReference type="InterPro" id="IPR003586">
    <property type="entry name" value="Hint_dom_C"/>
</dbReference>
<keyword evidence="1" id="KW-0217">Developmental protein</keyword>
<evidence type="ECO:0000313" key="5">
    <source>
        <dbReference type="WBParaSite" id="PDA_v2.g4695.t1"/>
    </source>
</evidence>
<dbReference type="GO" id="GO:0016539">
    <property type="term" value="P:intein-mediated protein splicing"/>
    <property type="evidence" value="ECO:0007669"/>
    <property type="project" value="InterPro"/>
</dbReference>
<dbReference type="Pfam" id="PF01079">
    <property type="entry name" value="Hint"/>
    <property type="match status" value="1"/>
</dbReference>
<proteinExistence type="predicted"/>
<dbReference type="SUPFAM" id="SSF51294">
    <property type="entry name" value="Hedgehog/intein (Hint) domain"/>
    <property type="match status" value="1"/>
</dbReference>
<dbReference type="CDD" id="cd00081">
    <property type="entry name" value="Hint"/>
    <property type="match status" value="1"/>
</dbReference>
<dbReference type="SMART" id="SM00305">
    <property type="entry name" value="HintC"/>
    <property type="match status" value="1"/>
</dbReference>
<dbReference type="InterPro" id="IPR006141">
    <property type="entry name" value="Intein_N"/>
</dbReference>
<feature type="domain" description="Hint" evidence="2">
    <location>
        <begin position="440"/>
        <end position="484"/>
    </location>
</feature>
<dbReference type="InterPro" id="IPR001767">
    <property type="entry name" value="Hedgehog_Hint"/>
</dbReference>
<dbReference type="PANTHER" id="PTHR46706">
    <property type="entry name" value="PROTEIN QUA-1-RELATED"/>
    <property type="match status" value="1"/>
</dbReference>